<dbReference type="Proteomes" id="UP001445335">
    <property type="component" value="Unassembled WGS sequence"/>
</dbReference>
<reference evidence="3 4" key="1">
    <citation type="journal article" date="2024" name="Nat. Commun.">
        <title>Phylogenomics reveals the evolutionary origins of lichenization in chlorophyte algae.</title>
        <authorList>
            <person name="Puginier C."/>
            <person name="Libourel C."/>
            <person name="Otte J."/>
            <person name="Skaloud P."/>
            <person name="Haon M."/>
            <person name="Grisel S."/>
            <person name="Petersen M."/>
            <person name="Berrin J.G."/>
            <person name="Delaux P.M."/>
            <person name="Dal Grande F."/>
            <person name="Keller J."/>
        </authorList>
    </citation>
    <scope>NUCLEOTIDE SEQUENCE [LARGE SCALE GENOMIC DNA]</scope>
    <source>
        <strain evidence="3 4">SAG 245.80</strain>
    </source>
</reference>
<evidence type="ECO:0000313" key="4">
    <source>
        <dbReference type="Proteomes" id="UP001445335"/>
    </source>
</evidence>
<dbReference type="EMBL" id="JALJOU010000031">
    <property type="protein sequence ID" value="KAK9834895.1"/>
    <property type="molecule type" value="Genomic_DNA"/>
</dbReference>
<evidence type="ECO:0000256" key="1">
    <source>
        <dbReference type="ARBA" id="ARBA00022737"/>
    </source>
</evidence>
<name>A0AAW1RMX6_9CHLO</name>
<dbReference type="InterPro" id="IPR045865">
    <property type="entry name" value="ACT-like_dom_sf"/>
</dbReference>
<dbReference type="InterPro" id="IPR002912">
    <property type="entry name" value="ACT_dom"/>
</dbReference>
<dbReference type="SUPFAM" id="SSF55021">
    <property type="entry name" value="ACT-like"/>
    <property type="match status" value="1"/>
</dbReference>
<protein>
    <recommendedName>
        <fullName evidence="2">ACT domain-containing protein</fullName>
    </recommendedName>
</protein>
<evidence type="ECO:0000259" key="2">
    <source>
        <dbReference type="PROSITE" id="PS51671"/>
    </source>
</evidence>
<dbReference type="PROSITE" id="PS51671">
    <property type="entry name" value="ACT"/>
    <property type="match status" value="2"/>
</dbReference>
<sequence>MALGACGTVVRLAEAAVRTPAPHQRLHPALWCREACRRAAASQAGTRLHNTPRSITCSASVDASPAVAGGATAEASTVPKPVVKIDNQHDPFATVVSVQFGDRLGELLDTVAALKSLKLNIRRARIKPAADGTHVHKFFITDATTSEKILKSARLEEIRLTILNNLLQYHPEAGTAMAWGIMARKDSGRDLLKPLGLDNRYAVSTVINVSEDEDASHSEVFIQTRDRPGLLTDIVRVLKDINVNVVSAEVDTEGVVAKDTFYVTYHGEPLGPSMTQLVTNALQYYLSLADVEKEESY</sequence>
<dbReference type="AlphaFoldDB" id="A0AAW1RMX6"/>
<dbReference type="PANTHER" id="PTHR31096">
    <property type="entry name" value="ACT DOMAIN-CONTAINING PROTEIN ACR4-RELATED"/>
    <property type="match status" value="1"/>
</dbReference>
<comment type="caution">
    <text evidence="3">The sequence shown here is derived from an EMBL/GenBank/DDBJ whole genome shotgun (WGS) entry which is preliminary data.</text>
</comment>
<dbReference type="CDD" id="cd04873">
    <property type="entry name" value="ACT_UUR-ACR-like"/>
    <property type="match status" value="2"/>
</dbReference>
<accession>A0AAW1RMX6</accession>
<dbReference type="Gene3D" id="3.30.70.260">
    <property type="match status" value="1"/>
</dbReference>
<dbReference type="PANTHER" id="PTHR31096:SF60">
    <property type="entry name" value="ACT DOMAIN-CONTAINING PROTEIN ACR12"/>
    <property type="match status" value="1"/>
</dbReference>
<feature type="domain" description="ACT" evidence="2">
    <location>
        <begin position="95"/>
        <end position="170"/>
    </location>
</feature>
<dbReference type="InterPro" id="IPR040217">
    <property type="entry name" value="ACR1-12"/>
</dbReference>
<organism evidence="3 4">
    <name type="scientific">Elliptochloris bilobata</name>
    <dbReference type="NCBI Taxonomy" id="381761"/>
    <lineage>
        <taxon>Eukaryota</taxon>
        <taxon>Viridiplantae</taxon>
        <taxon>Chlorophyta</taxon>
        <taxon>core chlorophytes</taxon>
        <taxon>Trebouxiophyceae</taxon>
        <taxon>Trebouxiophyceae incertae sedis</taxon>
        <taxon>Elliptochloris clade</taxon>
        <taxon>Elliptochloris</taxon>
    </lineage>
</organism>
<gene>
    <name evidence="3" type="ORF">WJX81_007000</name>
</gene>
<keyword evidence="1" id="KW-0677">Repeat</keyword>
<keyword evidence="4" id="KW-1185">Reference proteome</keyword>
<evidence type="ECO:0000313" key="3">
    <source>
        <dbReference type="EMBL" id="KAK9834895.1"/>
    </source>
</evidence>
<feature type="domain" description="ACT" evidence="2">
    <location>
        <begin position="219"/>
        <end position="296"/>
    </location>
</feature>
<proteinExistence type="predicted"/>